<comment type="caution">
    <text evidence="18">The sequence shown here is derived from an EMBL/GenBank/DDBJ whole genome shotgun (WGS) entry which is preliminary data.</text>
</comment>
<evidence type="ECO:0000256" key="12">
    <source>
        <dbReference type="ARBA" id="ARBA00023306"/>
    </source>
</evidence>
<dbReference type="FunFam" id="3.30.470.30:FF:000002">
    <property type="entry name" value="DNA ligase"/>
    <property type="match status" value="1"/>
</dbReference>
<evidence type="ECO:0000256" key="8">
    <source>
        <dbReference type="ARBA" id="ARBA00022840"/>
    </source>
</evidence>
<evidence type="ECO:0000256" key="16">
    <source>
        <dbReference type="SAM" id="MobiDB-lite"/>
    </source>
</evidence>
<dbReference type="SUPFAM" id="SSF50249">
    <property type="entry name" value="Nucleic acid-binding proteins"/>
    <property type="match status" value="1"/>
</dbReference>
<keyword evidence="5" id="KW-0235">DNA replication</keyword>
<evidence type="ECO:0000256" key="5">
    <source>
        <dbReference type="ARBA" id="ARBA00022705"/>
    </source>
</evidence>
<comment type="subcellular location">
    <subcellularLocation>
        <location evidence="1">Nucleus</location>
    </subcellularLocation>
</comment>
<dbReference type="Gene3D" id="3.30.1490.70">
    <property type="match status" value="1"/>
</dbReference>
<dbReference type="GO" id="GO:0003677">
    <property type="term" value="F:DNA binding"/>
    <property type="evidence" value="ECO:0007669"/>
    <property type="project" value="InterPro"/>
</dbReference>
<reference evidence="19" key="1">
    <citation type="submission" date="2017-01" db="EMBL/GenBank/DDBJ databases">
        <title>Comparative genomics of anhydrobiosis in the tardigrade Hypsibius dujardini.</title>
        <authorList>
            <person name="Yoshida Y."/>
            <person name="Koutsovoulos G."/>
            <person name="Laetsch D."/>
            <person name="Stevens L."/>
            <person name="Kumar S."/>
            <person name="Horikawa D."/>
            <person name="Ishino K."/>
            <person name="Komine S."/>
            <person name="Tomita M."/>
            <person name="Blaxter M."/>
            <person name="Arakawa K."/>
        </authorList>
    </citation>
    <scope>NUCLEOTIDE SEQUENCE [LARGE SCALE GENOMIC DNA]</scope>
    <source>
        <strain evidence="19">Z151</strain>
    </source>
</reference>
<dbReference type="Pfam" id="PF04679">
    <property type="entry name" value="DNA_ligase_A_C"/>
    <property type="match status" value="1"/>
</dbReference>
<dbReference type="CDD" id="cd07900">
    <property type="entry name" value="Adenylation_DNA_ligase_I_Euk"/>
    <property type="match status" value="1"/>
</dbReference>
<evidence type="ECO:0000313" key="18">
    <source>
        <dbReference type="EMBL" id="OWA53661.1"/>
    </source>
</evidence>
<name>A0A9X6RNH0_HYPEX</name>
<evidence type="ECO:0000256" key="3">
    <source>
        <dbReference type="ARBA" id="ARBA00022598"/>
    </source>
</evidence>
<dbReference type="GO" id="GO:0051301">
    <property type="term" value="P:cell division"/>
    <property type="evidence" value="ECO:0007669"/>
    <property type="project" value="UniProtKB-KW"/>
</dbReference>
<dbReference type="AlphaFoldDB" id="A0A9X6RNH0"/>
<dbReference type="Pfam" id="PF01068">
    <property type="entry name" value="DNA_ligase_A_M"/>
    <property type="match status" value="1"/>
</dbReference>
<dbReference type="FunFam" id="2.40.50.140:FF:000062">
    <property type="entry name" value="DNA ligase"/>
    <property type="match status" value="1"/>
</dbReference>
<dbReference type="NCBIfam" id="TIGR00574">
    <property type="entry name" value="dnl1"/>
    <property type="match status" value="1"/>
</dbReference>
<dbReference type="SUPFAM" id="SSF56091">
    <property type="entry name" value="DNA ligase/mRNA capping enzyme, catalytic domain"/>
    <property type="match status" value="1"/>
</dbReference>
<dbReference type="GO" id="GO:0006281">
    <property type="term" value="P:DNA repair"/>
    <property type="evidence" value="ECO:0007669"/>
    <property type="project" value="UniProtKB-KW"/>
</dbReference>
<keyword evidence="6 14" id="KW-0547">Nucleotide-binding</keyword>
<dbReference type="Gene3D" id="3.30.470.30">
    <property type="entry name" value="DNA ligase/mRNA capping enzyme"/>
    <property type="match status" value="1"/>
</dbReference>
<dbReference type="GO" id="GO:0005739">
    <property type="term" value="C:mitochondrion"/>
    <property type="evidence" value="ECO:0007669"/>
    <property type="project" value="TreeGrafter"/>
</dbReference>
<evidence type="ECO:0000256" key="9">
    <source>
        <dbReference type="ARBA" id="ARBA00023172"/>
    </source>
</evidence>
<keyword evidence="19" id="KW-1185">Reference proteome</keyword>
<dbReference type="PROSITE" id="PS00333">
    <property type="entry name" value="DNA_LIGASE_A2"/>
    <property type="match status" value="1"/>
</dbReference>
<dbReference type="GO" id="GO:0005524">
    <property type="term" value="F:ATP binding"/>
    <property type="evidence" value="ECO:0007669"/>
    <property type="project" value="UniProtKB-KW"/>
</dbReference>
<feature type="region of interest" description="Disordered" evidence="16">
    <location>
        <begin position="1"/>
        <end position="119"/>
    </location>
</feature>
<evidence type="ECO:0000256" key="1">
    <source>
        <dbReference type="ARBA" id="ARBA00004123"/>
    </source>
</evidence>
<keyword evidence="4" id="KW-0132">Cell division</keyword>
<organism evidence="18 19">
    <name type="scientific">Hypsibius exemplaris</name>
    <name type="common">Freshwater tardigrade</name>
    <dbReference type="NCBI Taxonomy" id="2072580"/>
    <lineage>
        <taxon>Eukaryota</taxon>
        <taxon>Metazoa</taxon>
        <taxon>Ecdysozoa</taxon>
        <taxon>Tardigrada</taxon>
        <taxon>Eutardigrada</taxon>
        <taxon>Parachela</taxon>
        <taxon>Hypsibioidea</taxon>
        <taxon>Hypsibiidae</taxon>
        <taxon>Hypsibius</taxon>
    </lineage>
</organism>
<evidence type="ECO:0000259" key="17">
    <source>
        <dbReference type="PROSITE" id="PS50160"/>
    </source>
</evidence>
<evidence type="ECO:0000256" key="10">
    <source>
        <dbReference type="ARBA" id="ARBA00023204"/>
    </source>
</evidence>
<feature type="domain" description="ATP-dependent DNA ligase family profile" evidence="17">
    <location>
        <begin position="508"/>
        <end position="642"/>
    </location>
</feature>
<dbReference type="GO" id="GO:0006273">
    <property type="term" value="P:lagging strand elongation"/>
    <property type="evidence" value="ECO:0007669"/>
    <property type="project" value="TreeGrafter"/>
</dbReference>
<keyword evidence="3 14" id="KW-0436">Ligase</keyword>
<keyword evidence="10 14" id="KW-0234">DNA repair</keyword>
<keyword evidence="8 14" id="KW-0067">ATP-binding</keyword>
<sequence length="777" mass="84903">MDQKNKITGYLTRAGMASGPGDLKVGKGSPSKRATAEEAATAAVKTSPAKRMKVESAAPSSSPLVAATPTKKAATSPKASPAKSPVKSSTKSPAKSPTKSSVKSPAKSPSVKKEKVSTTISINSRKTSLDVEFYPNKENYHPIKDAIWGMGEKTPYLALAKTFDIIDETSSRLAIIKTACNFFRSVILLSPEDLPKCLYLSLNKIAPAWEGIELGVGPTIIEKAVAETTGLQVAVIKKLCKDQGISEVVMERRRTVATLKAPVPLTVDKVFQRFKDMSKVSGSGGQAEKVTIIGKMLADSKPLEAKFIVRALSGKMAIGLAESSALVALAHAAALSVADKDEIAGRKAVKPSPEKLEAAVKLLKKAYNEFPNYDVLTSALVEGGLEAVTAACHIRPCIPVKPMLAHPSKGIDLLLAKLGDQEFVSEYKYDGERAQIHRADNGKIMIYSRNQEDHTGKYPDIMNRLPNHAKPGVTSFIMDSEVVAWDVAEKHILPFQVLSTRKRKNVITSDVTVQVCLYAFDLLLLNGEPLISKPLHERQALLRENFVPSEGEFMFATSLASSDAEDIQTFMNEAIQNRCEGLMVKASHAPYEIDKRSNKWFKLKKDYLDTVGDSVDVVVIGAFHGKGKRVGTYGSYLCAVYNTKAETFESLCKLATGFSDQQLQDFTEQVNELRIPKMHKDYRVSLQPKETPDVWLTPKLVWEIKGADLSISPVHMAGVGIEDPGKGISLRFPRLLRVRPDKKPEDATDGLQIVNLYRQQATVQKGSKADDDEDDEY</sequence>
<comment type="catalytic activity">
    <reaction evidence="13 14">
        <text>ATP + (deoxyribonucleotide)n-3'-hydroxyl + 5'-phospho-(deoxyribonucleotide)m = (deoxyribonucleotide)n+m + AMP + diphosphate.</text>
        <dbReference type="EC" id="6.5.1.1"/>
    </reaction>
</comment>
<proteinExistence type="inferred from homology"/>
<dbReference type="InterPro" id="IPR012308">
    <property type="entry name" value="DNA_ligase_ATP-dep_N"/>
</dbReference>
<keyword evidence="7 14" id="KW-0227">DNA damage</keyword>
<dbReference type="Proteomes" id="UP000192578">
    <property type="component" value="Unassembled WGS sequence"/>
</dbReference>
<dbReference type="InterPro" id="IPR050191">
    <property type="entry name" value="ATP-dep_DNA_ligase"/>
</dbReference>
<comment type="similarity">
    <text evidence="2 15">Belongs to the ATP-dependent DNA ligase family.</text>
</comment>
<dbReference type="GO" id="GO:0006310">
    <property type="term" value="P:DNA recombination"/>
    <property type="evidence" value="ECO:0007669"/>
    <property type="project" value="UniProtKB-KW"/>
</dbReference>
<dbReference type="InterPro" id="IPR012340">
    <property type="entry name" value="NA-bd_OB-fold"/>
</dbReference>
<keyword evidence="12" id="KW-0131">Cell cycle</keyword>
<keyword evidence="9 14" id="KW-0233">DNA recombination</keyword>
<keyword evidence="11" id="KW-0539">Nucleus</keyword>
<dbReference type="SUPFAM" id="SSF117018">
    <property type="entry name" value="ATP-dependent DNA ligase DNA-binding domain"/>
    <property type="match status" value="1"/>
</dbReference>
<dbReference type="Gene3D" id="1.10.3260.10">
    <property type="entry name" value="DNA ligase, ATP-dependent, N-terminal domain"/>
    <property type="match status" value="1"/>
</dbReference>
<dbReference type="GO" id="GO:0071897">
    <property type="term" value="P:DNA biosynthetic process"/>
    <property type="evidence" value="ECO:0007669"/>
    <property type="project" value="InterPro"/>
</dbReference>
<dbReference type="EC" id="6.5.1.1" evidence="14"/>
<evidence type="ECO:0000256" key="13">
    <source>
        <dbReference type="ARBA" id="ARBA00034003"/>
    </source>
</evidence>
<dbReference type="EMBL" id="MTYJ01000337">
    <property type="protein sequence ID" value="OWA53661.1"/>
    <property type="molecule type" value="Genomic_DNA"/>
</dbReference>
<evidence type="ECO:0000256" key="2">
    <source>
        <dbReference type="ARBA" id="ARBA00007572"/>
    </source>
</evidence>
<dbReference type="InterPro" id="IPR016059">
    <property type="entry name" value="DNA_ligase_ATP-dep_CS"/>
</dbReference>
<dbReference type="PROSITE" id="PS00697">
    <property type="entry name" value="DNA_LIGASE_A1"/>
    <property type="match status" value="1"/>
</dbReference>
<dbReference type="PANTHER" id="PTHR45674">
    <property type="entry name" value="DNA LIGASE 1/3 FAMILY MEMBER"/>
    <property type="match status" value="1"/>
</dbReference>
<dbReference type="PANTHER" id="PTHR45674:SF4">
    <property type="entry name" value="DNA LIGASE 1"/>
    <property type="match status" value="1"/>
</dbReference>
<feature type="compositionally biased region" description="Low complexity" evidence="16">
    <location>
        <begin position="56"/>
        <end position="109"/>
    </location>
</feature>
<dbReference type="InterPro" id="IPR036599">
    <property type="entry name" value="DNA_ligase_N_sf"/>
</dbReference>
<gene>
    <name evidence="18" type="ORF">BV898_18082</name>
</gene>
<evidence type="ECO:0000256" key="14">
    <source>
        <dbReference type="RuleBase" id="RU000617"/>
    </source>
</evidence>
<evidence type="ECO:0000256" key="4">
    <source>
        <dbReference type="ARBA" id="ARBA00022618"/>
    </source>
</evidence>
<evidence type="ECO:0000313" key="19">
    <source>
        <dbReference type="Proteomes" id="UP000192578"/>
    </source>
</evidence>
<dbReference type="Gene3D" id="2.40.50.140">
    <property type="entry name" value="Nucleic acid-binding proteins"/>
    <property type="match status" value="1"/>
</dbReference>
<dbReference type="InterPro" id="IPR012310">
    <property type="entry name" value="DNA_ligase_ATP-dep_cent"/>
</dbReference>
<dbReference type="GO" id="GO:0005634">
    <property type="term" value="C:nucleus"/>
    <property type="evidence" value="ECO:0007669"/>
    <property type="project" value="UniProtKB-SubCell"/>
</dbReference>
<evidence type="ECO:0000256" key="7">
    <source>
        <dbReference type="ARBA" id="ARBA00022763"/>
    </source>
</evidence>
<dbReference type="InterPro" id="IPR012309">
    <property type="entry name" value="DNA_ligase_ATP-dep_C"/>
</dbReference>
<dbReference type="Pfam" id="PF04675">
    <property type="entry name" value="DNA_ligase_A_N"/>
    <property type="match status" value="1"/>
</dbReference>
<dbReference type="InterPro" id="IPR000977">
    <property type="entry name" value="DNA_ligase_ATP-dep"/>
</dbReference>
<accession>A0A9X6RNH0</accession>
<dbReference type="OrthoDB" id="206088at2759"/>
<dbReference type="PROSITE" id="PS50160">
    <property type="entry name" value="DNA_LIGASE_A3"/>
    <property type="match status" value="1"/>
</dbReference>
<evidence type="ECO:0000256" key="15">
    <source>
        <dbReference type="RuleBase" id="RU004196"/>
    </source>
</evidence>
<dbReference type="CDD" id="cd07969">
    <property type="entry name" value="OBF_DNA_ligase_I"/>
    <property type="match status" value="1"/>
</dbReference>
<evidence type="ECO:0000256" key="6">
    <source>
        <dbReference type="ARBA" id="ARBA00022741"/>
    </source>
</evidence>
<dbReference type="GO" id="GO:0003910">
    <property type="term" value="F:DNA ligase (ATP) activity"/>
    <property type="evidence" value="ECO:0007669"/>
    <property type="project" value="UniProtKB-EC"/>
</dbReference>
<protein>
    <recommendedName>
        <fullName evidence="14">DNA ligase</fullName>
        <ecNumber evidence="14">6.5.1.1</ecNumber>
    </recommendedName>
</protein>
<evidence type="ECO:0000256" key="11">
    <source>
        <dbReference type="ARBA" id="ARBA00023242"/>
    </source>
</evidence>